<keyword evidence="2" id="KW-1133">Transmembrane helix</keyword>
<reference evidence="4" key="1">
    <citation type="submission" date="2021-01" db="EMBL/GenBank/DDBJ databases">
        <authorList>
            <person name="Corre E."/>
            <person name="Pelletier E."/>
            <person name="Niang G."/>
            <person name="Scheremetjew M."/>
            <person name="Finn R."/>
            <person name="Kale V."/>
            <person name="Holt S."/>
            <person name="Cochrane G."/>
            <person name="Meng A."/>
            <person name="Brown T."/>
            <person name="Cohen L."/>
        </authorList>
    </citation>
    <scope>NUCLEOTIDE SEQUENCE</scope>
    <source>
        <strain evidence="4">Clade-D-RCC1621</strain>
    </source>
</reference>
<protein>
    <recommendedName>
        <fullName evidence="3">CRAL-TRIO domain-containing protein</fullName>
    </recommendedName>
</protein>
<keyword evidence="2" id="KW-0472">Membrane</keyword>
<feature type="region of interest" description="Disordered" evidence="1">
    <location>
        <begin position="1"/>
        <end position="38"/>
    </location>
</feature>
<proteinExistence type="predicted"/>
<feature type="region of interest" description="Disordered" evidence="1">
    <location>
        <begin position="53"/>
        <end position="79"/>
    </location>
</feature>
<evidence type="ECO:0000259" key="3">
    <source>
        <dbReference type="PROSITE" id="PS50191"/>
    </source>
</evidence>
<evidence type="ECO:0000256" key="1">
    <source>
        <dbReference type="SAM" id="MobiDB-lite"/>
    </source>
</evidence>
<organism evidence="4">
    <name type="scientific">Ostreococcus mediterraneus</name>
    <dbReference type="NCBI Taxonomy" id="1486918"/>
    <lineage>
        <taxon>Eukaryota</taxon>
        <taxon>Viridiplantae</taxon>
        <taxon>Chlorophyta</taxon>
        <taxon>Mamiellophyceae</taxon>
        <taxon>Mamiellales</taxon>
        <taxon>Bathycoccaceae</taxon>
        <taxon>Ostreococcus</taxon>
    </lineage>
</organism>
<dbReference type="PROSITE" id="PS50191">
    <property type="entry name" value="CRAL_TRIO"/>
    <property type="match status" value="1"/>
</dbReference>
<keyword evidence="2" id="KW-0812">Transmembrane</keyword>
<name>A0A7S0Z7U3_9CHLO</name>
<dbReference type="InterPro" id="IPR001251">
    <property type="entry name" value="CRAL-TRIO_dom"/>
</dbReference>
<evidence type="ECO:0000256" key="2">
    <source>
        <dbReference type="SAM" id="Phobius"/>
    </source>
</evidence>
<evidence type="ECO:0000313" key="4">
    <source>
        <dbReference type="EMBL" id="CAD8813339.1"/>
    </source>
</evidence>
<sequence>MRDAAVSTTTTMTTTTDGDADAPSAPSEVDTATTTTTTTTTAVREDAVVSVAADDATSDDADAAVPTTETAAEEGRGAQDAREVAISADGATAVTPEPAVPVPAVVLPNDNGTTRPVVDVSDAQVAALEDYLQTGFGLVHDDGVDSEGVPVVTVNVTRIPGWAGSGDRARSMQLLTKALTHVAEKGEYSVVVYFGCDDRAKGVVPSGAVQWLRDIHDSLPRTSKKNVKKVVFVNVPFLASALISVTMPFVSAKAAKKFVWAKSLEDMDKATNYHLSVNHCGERFKRSIQYVGADAQTMEPTPVQ</sequence>
<dbReference type="SUPFAM" id="SSF52087">
    <property type="entry name" value="CRAL/TRIO domain"/>
    <property type="match status" value="1"/>
</dbReference>
<dbReference type="AlphaFoldDB" id="A0A7S0Z7U3"/>
<feature type="domain" description="CRAL-TRIO" evidence="3">
    <location>
        <begin position="124"/>
        <end position="298"/>
    </location>
</feature>
<gene>
    <name evidence="4" type="ORF">OMED0930_LOCUS4434</name>
</gene>
<dbReference type="InterPro" id="IPR036865">
    <property type="entry name" value="CRAL-TRIO_dom_sf"/>
</dbReference>
<feature type="transmembrane region" description="Helical" evidence="2">
    <location>
        <begin position="230"/>
        <end position="250"/>
    </location>
</feature>
<dbReference type="EMBL" id="HBFO01006382">
    <property type="protein sequence ID" value="CAD8813339.1"/>
    <property type="molecule type" value="Transcribed_RNA"/>
</dbReference>
<dbReference type="Pfam" id="PF13716">
    <property type="entry name" value="CRAL_TRIO_2"/>
    <property type="match status" value="1"/>
</dbReference>
<accession>A0A7S0Z7U3</accession>
<dbReference type="Gene3D" id="3.40.525.10">
    <property type="entry name" value="CRAL-TRIO lipid binding domain"/>
    <property type="match status" value="1"/>
</dbReference>